<evidence type="ECO:0000313" key="1">
    <source>
        <dbReference type="EMBL" id="KAK9324752.1"/>
    </source>
</evidence>
<sequence length="488" mass="53596">MTSIISFLFRQPRESNDNTGASLKTEKPSGYSTIEGEVASQARQRGLAIQGPIDEKSVVRSSHVIARVESPKMITRAEFDEKYVAAYRPRPISNRKVSSAGNGGLLIELRKGQVSKQKSSALLGARVSIAASGSFSSDLQPNERVPLVGHRIGKKISTRIYRVADEHIPNCQNLVDNAFASDPLCQYLRGPTITGKGSFALMQKYHKKSQELALRRATVKGDIAVRAAVISSETVSETDASSAAPQVVQEIEPCAGFALWRVSSPGTMYSWDLLLFDLRTAHTRLIAMLDELYCGLKDGHLYSLEGHIPGGVVDESRYSVYMRSREKVVKKLLNGRRYLTVQNLGVLAEFRNEGIGSQLLQYGLDMADTQNLPIYIETGSAKFLKFCEKSQFKLVHELRLFDLQHGKLNVGNKSIPIETDADERDSRRDFLASAVVGSPTSNRTRDETGNSSKHIPKSCSVYCLIREPAVKKLAPLPVLPGNAGAKSA</sequence>
<evidence type="ECO:0000313" key="2">
    <source>
        <dbReference type="Proteomes" id="UP001489719"/>
    </source>
</evidence>
<proteinExistence type="predicted"/>
<dbReference type="Proteomes" id="UP001489719">
    <property type="component" value="Unassembled WGS sequence"/>
</dbReference>
<organism evidence="1 2">
    <name type="scientific">Lipomyces orientalis</name>
    <dbReference type="NCBI Taxonomy" id="1233043"/>
    <lineage>
        <taxon>Eukaryota</taxon>
        <taxon>Fungi</taxon>
        <taxon>Dikarya</taxon>
        <taxon>Ascomycota</taxon>
        <taxon>Saccharomycotina</taxon>
        <taxon>Lipomycetes</taxon>
        <taxon>Lipomycetales</taxon>
        <taxon>Lipomycetaceae</taxon>
        <taxon>Lipomyces</taxon>
    </lineage>
</organism>
<comment type="caution">
    <text evidence="1">The sequence shown here is derived from an EMBL/GenBank/DDBJ whole genome shotgun (WGS) entry which is preliminary data.</text>
</comment>
<reference evidence="2" key="1">
    <citation type="journal article" date="2024" name="Front. Bioeng. Biotechnol.">
        <title>Genome-scale model development and genomic sequencing of the oleaginous clade Lipomyces.</title>
        <authorList>
            <person name="Czajka J.J."/>
            <person name="Han Y."/>
            <person name="Kim J."/>
            <person name="Mondo S.J."/>
            <person name="Hofstad B.A."/>
            <person name="Robles A."/>
            <person name="Haridas S."/>
            <person name="Riley R."/>
            <person name="LaButti K."/>
            <person name="Pangilinan J."/>
            <person name="Andreopoulos W."/>
            <person name="Lipzen A."/>
            <person name="Yan J."/>
            <person name="Wang M."/>
            <person name="Ng V."/>
            <person name="Grigoriev I.V."/>
            <person name="Spatafora J.W."/>
            <person name="Magnuson J.K."/>
            <person name="Baker S.E."/>
            <person name="Pomraning K.R."/>
        </authorList>
    </citation>
    <scope>NUCLEOTIDE SEQUENCE [LARGE SCALE GENOMIC DNA]</scope>
    <source>
        <strain evidence="2">CBS 10300</strain>
    </source>
</reference>
<gene>
    <name evidence="1" type="ORF">V1517DRAFT_316191</name>
</gene>
<protein>
    <submittedName>
        <fullName evidence="1">Uncharacterized protein</fullName>
    </submittedName>
</protein>
<name>A0ACC3TUC0_9ASCO</name>
<keyword evidence="2" id="KW-1185">Reference proteome</keyword>
<dbReference type="EMBL" id="MU970046">
    <property type="protein sequence ID" value="KAK9324752.1"/>
    <property type="molecule type" value="Genomic_DNA"/>
</dbReference>
<accession>A0ACC3TUC0</accession>